<dbReference type="RefSeq" id="WP_109939598.1">
    <property type="nucleotide sequence ID" value="NZ_CP176366.1"/>
</dbReference>
<evidence type="ECO:0000313" key="11">
    <source>
        <dbReference type="Proteomes" id="UP000245934"/>
    </source>
</evidence>
<dbReference type="InterPro" id="IPR033412">
    <property type="entry name" value="PFOR_II"/>
</dbReference>
<organism evidence="10 11">
    <name type="scientific">Methanospirillum stamsii</name>
    <dbReference type="NCBI Taxonomy" id="1277351"/>
    <lineage>
        <taxon>Archaea</taxon>
        <taxon>Methanobacteriati</taxon>
        <taxon>Methanobacteriota</taxon>
        <taxon>Stenosarchaea group</taxon>
        <taxon>Methanomicrobia</taxon>
        <taxon>Methanomicrobiales</taxon>
        <taxon>Methanospirillaceae</taxon>
        <taxon>Methanospirillum</taxon>
    </lineage>
</organism>
<dbReference type="GO" id="GO:0047553">
    <property type="term" value="F:2-oxoglutarate synthase activity"/>
    <property type="evidence" value="ECO:0007669"/>
    <property type="project" value="UniProtKB-EC"/>
</dbReference>
<dbReference type="Proteomes" id="UP000245934">
    <property type="component" value="Unassembled WGS sequence"/>
</dbReference>
<dbReference type="Gene3D" id="3.40.50.970">
    <property type="match status" value="1"/>
</dbReference>
<dbReference type="Pfam" id="PF17147">
    <property type="entry name" value="PFOR_II"/>
    <property type="match status" value="1"/>
</dbReference>
<dbReference type="GO" id="GO:0006082">
    <property type="term" value="P:organic acid metabolic process"/>
    <property type="evidence" value="ECO:0007669"/>
    <property type="project" value="UniProtKB-ARBA"/>
</dbReference>
<reference evidence="10 11" key="1">
    <citation type="submission" date="2018-05" db="EMBL/GenBank/DDBJ databases">
        <title>Draft genome of Methanospirillum stamsii Pt1.</title>
        <authorList>
            <person name="Dueholm M.S."/>
            <person name="Nielsen P.H."/>
            <person name="Bakmann L.F."/>
            <person name="Otzen D.E."/>
        </authorList>
    </citation>
    <scope>NUCLEOTIDE SEQUENCE [LARGE SCALE GENOMIC DNA]</scope>
    <source>
        <strain evidence="10 11">Pt1</strain>
    </source>
</reference>
<dbReference type="GeneID" id="97609917"/>
<dbReference type="InterPro" id="IPR050722">
    <property type="entry name" value="Pyruvate:ferred/Flavod_OxRd"/>
</dbReference>
<accession>A0A2V2N6S9</accession>
<sequence length="364" mass="39747">MQGNIASAEGALAAGCTFFGGYPITPSTEVAEHMAARMPKIKGSCFIQMEDEIASMAAIIGAAWTGARSMTATSGPGFSLMMENIGYAVMTETPCVLVNIQRGGPSTGQPTMGAQGDMMQVRFGSHGDYSIIALCPSSVQECFDLTAKAFNLADRFRTPVFLMADEVIGHMREKLEIPDSVEIVRPKTLPEGMLPFTPGPDGVPGFAPFGTGRYTHVTGLTHDERGYPDTTNPARHDALVRRLVSKIEDARHEIADYTIVNEDAEYVFVCYGAPVRTVKEVVDKRKVPKTGYLQLRIVWPFPEELLKRFPKCRAFIVPEMNLGMIVREVGRHVKIPVIPVSRIGGELHTPEDLIEAVKIAESTT</sequence>
<proteinExistence type="predicted"/>
<dbReference type="Gene3D" id="3.40.50.920">
    <property type="match status" value="1"/>
</dbReference>
<evidence type="ECO:0000256" key="5">
    <source>
        <dbReference type="ARBA" id="ARBA00071398"/>
    </source>
</evidence>
<dbReference type="FunFam" id="3.40.50.970:FF:000022">
    <property type="entry name" value="2-oxoglutarate ferredoxin oxidoreductase alpha subunit"/>
    <property type="match status" value="1"/>
</dbReference>
<dbReference type="Pfam" id="PF01855">
    <property type="entry name" value="POR_N"/>
    <property type="match status" value="1"/>
</dbReference>
<comment type="caution">
    <text evidence="10">The sequence shown here is derived from an EMBL/GenBank/DDBJ whole genome shotgun (WGS) entry which is preliminary data.</text>
</comment>
<dbReference type="PANTHER" id="PTHR32154">
    <property type="entry name" value="PYRUVATE-FLAVODOXIN OXIDOREDUCTASE-RELATED"/>
    <property type="match status" value="1"/>
</dbReference>
<dbReference type="InterPro" id="IPR002880">
    <property type="entry name" value="Pyrv_Fd/Flavodoxin_OxRdtase_N"/>
</dbReference>
<protein>
    <recommendedName>
        <fullName evidence="5">2-oxoglutarate synthase subunit KorA</fullName>
        <ecNumber evidence="4">1.2.7.3</ecNumber>
    </recommendedName>
    <alternativeName>
        <fullName evidence="7">2-ketoglutarate oxidoreductase alpha chain</fullName>
    </alternativeName>
    <alternativeName>
        <fullName evidence="6">2-oxoglutarate-ferredoxin oxidoreductase subunit alpha</fullName>
    </alternativeName>
</protein>
<dbReference type="InterPro" id="IPR029061">
    <property type="entry name" value="THDP-binding"/>
</dbReference>
<evidence type="ECO:0000259" key="8">
    <source>
        <dbReference type="Pfam" id="PF01855"/>
    </source>
</evidence>
<dbReference type="GO" id="GO:0044272">
    <property type="term" value="P:sulfur compound biosynthetic process"/>
    <property type="evidence" value="ECO:0007669"/>
    <property type="project" value="UniProtKB-ARBA"/>
</dbReference>
<evidence type="ECO:0000256" key="1">
    <source>
        <dbReference type="ARBA" id="ARBA00023002"/>
    </source>
</evidence>
<dbReference type="EMBL" id="QGMZ01000007">
    <property type="protein sequence ID" value="PWR75784.1"/>
    <property type="molecule type" value="Genomic_DNA"/>
</dbReference>
<gene>
    <name evidence="10" type="ORF">DLD82_02815</name>
</gene>
<comment type="subunit">
    <text evidence="3">Heterotetramer of the KorA, KorB, KorC and KorD subunits.</text>
</comment>
<dbReference type="CDD" id="cd07034">
    <property type="entry name" value="TPP_PYR_PFOR_IOR-alpha_like"/>
    <property type="match status" value="1"/>
</dbReference>
<dbReference type="SUPFAM" id="SSF52922">
    <property type="entry name" value="TK C-terminal domain-like"/>
    <property type="match status" value="1"/>
</dbReference>
<dbReference type="OrthoDB" id="31112at2157"/>
<dbReference type="NCBIfam" id="NF006412">
    <property type="entry name" value="PRK08659.1"/>
    <property type="match status" value="1"/>
</dbReference>
<evidence type="ECO:0000259" key="9">
    <source>
        <dbReference type="Pfam" id="PF17147"/>
    </source>
</evidence>
<name>A0A2V2N6S9_9EURY</name>
<evidence type="ECO:0000256" key="3">
    <source>
        <dbReference type="ARBA" id="ARBA00064882"/>
    </source>
</evidence>
<dbReference type="EC" id="1.2.7.3" evidence="4"/>
<feature type="domain" description="Pyruvate:ferredoxin oxidoreductase core" evidence="9">
    <location>
        <begin position="264"/>
        <end position="353"/>
    </location>
</feature>
<dbReference type="GO" id="GO:0006979">
    <property type="term" value="P:response to oxidative stress"/>
    <property type="evidence" value="ECO:0007669"/>
    <property type="project" value="TreeGrafter"/>
</dbReference>
<evidence type="ECO:0000256" key="6">
    <source>
        <dbReference type="ARBA" id="ARBA00076968"/>
    </source>
</evidence>
<dbReference type="SUPFAM" id="SSF52518">
    <property type="entry name" value="Thiamin diphosphate-binding fold (THDP-binding)"/>
    <property type="match status" value="1"/>
</dbReference>
<evidence type="ECO:0000313" key="10">
    <source>
        <dbReference type="EMBL" id="PWR75784.1"/>
    </source>
</evidence>
<comment type="catalytic activity">
    <reaction evidence="2">
        <text>2 oxidized [2Fe-2S]-[ferredoxin] + 2-oxoglutarate + CoA = succinyl-CoA + 2 reduced [2Fe-2S]-[ferredoxin] + CO2 + H(+)</text>
        <dbReference type="Rhea" id="RHEA:17297"/>
        <dbReference type="Rhea" id="RHEA-COMP:10000"/>
        <dbReference type="Rhea" id="RHEA-COMP:10001"/>
        <dbReference type="ChEBI" id="CHEBI:15378"/>
        <dbReference type="ChEBI" id="CHEBI:16526"/>
        <dbReference type="ChEBI" id="CHEBI:16810"/>
        <dbReference type="ChEBI" id="CHEBI:33737"/>
        <dbReference type="ChEBI" id="CHEBI:33738"/>
        <dbReference type="ChEBI" id="CHEBI:57287"/>
        <dbReference type="ChEBI" id="CHEBI:57292"/>
        <dbReference type="EC" id="1.2.7.3"/>
    </reaction>
</comment>
<evidence type="ECO:0000256" key="7">
    <source>
        <dbReference type="ARBA" id="ARBA00079587"/>
    </source>
</evidence>
<keyword evidence="11" id="KW-1185">Reference proteome</keyword>
<dbReference type="PANTHER" id="PTHR32154:SF14">
    <property type="entry name" value="2-OXOGLUTARATE SYNTHASE SUBUNIT KORA"/>
    <property type="match status" value="1"/>
</dbReference>
<dbReference type="AlphaFoldDB" id="A0A2V2N6S9"/>
<keyword evidence="1" id="KW-0560">Oxidoreductase</keyword>
<evidence type="ECO:0000256" key="2">
    <source>
        <dbReference type="ARBA" id="ARBA00052359"/>
    </source>
</evidence>
<feature type="domain" description="Pyruvate flavodoxin/ferredoxin oxidoreductase pyrimidine binding" evidence="8">
    <location>
        <begin position="9"/>
        <end position="241"/>
    </location>
</feature>
<evidence type="ECO:0000256" key="4">
    <source>
        <dbReference type="ARBA" id="ARBA00066947"/>
    </source>
</evidence>
<dbReference type="InterPro" id="IPR009014">
    <property type="entry name" value="Transketo_C/PFOR_II"/>
</dbReference>